<dbReference type="InterPro" id="IPR035513">
    <property type="entry name" value="Invertase/methylesterase_inhib"/>
</dbReference>
<dbReference type="Gene3D" id="1.20.140.40">
    <property type="entry name" value="Invertase/pectin methylesterase inhibitor family protein"/>
    <property type="match status" value="1"/>
</dbReference>
<dbReference type="InterPro" id="IPR006501">
    <property type="entry name" value="Pectinesterase_inhib_dom"/>
</dbReference>
<keyword evidence="5" id="KW-1185">Reference proteome</keyword>
<keyword evidence="1 3" id="KW-0732">Signal</keyword>
<protein>
    <submittedName>
        <fullName evidence="6">Pectinesterase inhibitor 4-like</fullName>
    </submittedName>
</protein>
<sequence>MAAAKSLRSCSLHFSHIFVFSFAILFLMSSIPTVPAKTTNSSCIKTYKSYRKTACKSATYQKDCYKSLSPYASAIKTDPEKLYKVTLYITIRAARETSSSISSLWRLKDLTPTERGIIRDCAETVSHAIDELKQSLTVMTNLRSSSDRRSEMENVRTWVSAALTDQSTCTDEFDGQTVSNAVNKNIKKTVLNLARMTSNCLAFVDAVNY</sequence>
<dbReference type="SMART" id="SM00856">
    <property type="entry name" value="PMEI"/>
    <property type="match status" value="1"/>
</dbReference>
<dbReference type="PANTHER" id="PTHR31080:SF302">
    <property type="entry name" value="21 KDA PROTEIN-LIKE"/>
    <property type="match status" value="1"/>
</dbReference>
<evidence type="ECO:0000313" key="5">
    <source>
        <dbReference type="Proteomes" id="UP000504621"/>
    </source>
</evidence>
<evidence type="ECO:0000256" key="1">
    <source>
        <dbReference type="ARBA" id="ARBA00022729"/>
    </source>
</evidence>
<evidence type="ECO:0000313" key="6">
    <source>
        <dbReference type="RefSeq" id="XP_021286310.1"/>
    </source>
</evidence>
<dbReference type="GO" id="GO:0004857">
    <property type="term" value="F:enzyme inhibitor activity"/>
    <property type="evidence" value="ECO:0007669"/>
    <property type="project" value="InterPro"/>
</dbReference>
<dbReference type="NCBIfam" id="TIGR01614">
    <property type="entry name" value="PME_inhib"/>
    <property type="match status" value="1"/>
</dbReference>
<dbReference type="GeneID" id="110418017"/>
<feature type="chain" id="PRO_5027053324" evidence="3">
    <location>
        <begin position="37"/>
        <end position="209"/>
    </location>
</feature>
<proteinExistence type="inferred from homology"/>
<dbReference type="Pfam" id="PF04043">
    <property type="entry name" value="PMEI"/>
    <property type="match status" value="1"/>
</dbReference>
<gene>
    <name evidence="6" type="primary">LOC110418017</name>
</gene>
<dbReference type="OrthoDB" id="1430376at2759"/>
<evidence type="ECO:0000256" key="3">
    <source>
        <dbReference type="SAM" id="SignalP"/>
    </source>
</evidence>
<dbReference type="SUPFAM" id="SSF101148">
    <property type="entry name" value="Plant invertase/pectin methylesterase inhibitor"/>
    <property type="match status" value="1"/>
</dbReference>
<dbReference type="AlphaFoldDB" id="A0A6J1AHK1"/>
<dbReference type="Proteomes" id="UP000504621">
    <property type="component" value="Unplaced"/>
</dbReference>
<evidence type="ECO:0000256" key="2">
    <source>
        <dbReference type="ARBA" id="ARBA00038471"/>
    </source>
</evidence>
<comment type="similarity">
    <text evidence="2">Belongs to the PMEI family.</text>
</comment>
<reference evidence="6" key="1">
    <citation type="submission" date="2025-08" db="UniProtKB">
        <authorList>
            <consortium name="RefSeq"/>
        </authorList>
    </citation>
    <scope>IDENTIFICATION</scope>
    <source>
        <tissue evidence="6">Leaf</tissue>
    </source>
</reference>
<accession>A0A6J1AHK1</accession>
<dbReference type="PANTHER" id="PTHR31080">
    <property type="entry name" value="PECTINESTERASE INHIBITOR-LIKE"/>
    <property type="match status" value="1"/>
</dbReference>
<evidence type="ECO:0000259" key="4">
    <source>
        <dbReference type="SMART" id="SM00856"/>
    </source>
</evidence>
<name>A0A6J1AHK1_9ROSI</name>
<dbReference type="CDD" id="cd15798">
    <property type="entry name" value="PMEI-like_3"/>
    <property type="match status" value="1"/>
</dbReference>
<feature type="signal peptide" evidence="3">
    <location>
        <begin position="1"/>
        <end position="36"/>
    </location>
</feature>
<dbReference type="InterPro" id="IPR051955">
    <property type="entry name" value="PME_Inhibitor"/>
</dbReference>
<dbReference type="RefSeq" id="XP_021286310.1">
    <property type="nucleotide sequence ID" value="XM_021430635.1"/>
</dbReference>
<organism evidence="5 6">
    <name type="scientific">Herrania umbratica</name>
    <dbReference type="NCBI Taxonomy" id="108875"/>
    <lineage>
        <taxon>Eukaryota</taxon>
        <taxon>Viridiplantae</taxon>
        <taxon>Streptophyta</taxon>
        <taxon>Embryophyta</taxon>
        <taxon>Tracheophyta</taxon>
        <taxon>Spermatophyta</taxon>
        <taxon>Magnoliopsida</taxon>
        <taxon>eudicotyledons</taxon>
        <taxon>Gunneridae</taxon>
        <taxon>Pentapetalae</taxon>
        <taxon>rosids</taxon>
        <taxon>malvids</taxon>
        <taxon>Malvales</taxon>
        <taxon>Malvaceae</taxon>
        <taxon>Byttnerioideae</taxon>
        <taxon>Herrania</taxon>
    </lineage>
</organism>
<feature type="domain" description="Pectinesterase inhibitor" evidence="4">
    <location>
        <begin position="46"/>
        <end position="203"/>
    </location>
</feature>